<proteinExistence type="predicted"/>
<dbReference type="RefSeq" id="XP_003136462.1">
    <property type="nucleotide sequence ID" value="XM_003136414.1"/>
</dbReference>
<dbReference type="AlphaFoldDB" id="A0A1S0UAE9"/>
<dbReference type="KEGG" id="loa:LOAG_00874"/>
<sequence>MEQQYCAVNGTTSNKIAKKRAESVNDISGLSLLLIFSQVSHAHRVIPVDPAGLHATYTPIHTRAKSPATNDPITHQPRLVPCSYACVLVTAAPLRSMDTPTIFPSDHAPSVLLHQEKVVKINSSARGVSVFNHLDDASASCDCSARCYVTLEEWFRTGQCVQCEVLPP</sequence>
<gene>
    <name evidence="1" type="ORF">LOAG_00874</name>
</gene>
<organism evidence="1">
    <name type="scientific">Loa loa</name>
    <name type="common">Eye worm</name>
    <name type="synonym">Filaria loa</name>
    <dbReference type="NCBI Taxonomy" id="7209"/>
    <lineage>
        <taxon>Eukaryota</taxon>
        <taxon>Metazoa</taxon>
        <taxon>Ecdysozoa</taxon>
        <taxon>Nematoda</taxon>
        <taxon>Chromadorea</taxon>
        <taxon>Rhabditida</taxon>
        <taxon>Spirurina</taxon>
        <taxon>Spiruromorpha</taxon>
        <taxon>Filarioidea</taxon>
        <taxon>Onchocercidae</taxon>
        <taxon>Loa</taxon>
    </lineage>
</organism>
<reference evidence="1" key="1">
    <citation type="submission" date="2012-04" db="EMBL/GenBank/DDBJ databases">
        <title>The Genome Sequence of Loa loa.</title>
        <authorList>
            <consortium name="The Broad Institute Genome Sequencing Platform"/>
            <consortium name="Broad Institute Genome Sequencing Center for Infectious Disease"/>
            <person name="Nutman T.B."/>
            <person name="Fink D.L."/>
            <person name="Russ C."/>
            <person name="Young S."/>
            <person name="Zeng Q."/>
            <person name="Gargeya S."/>
            <person name="Alvarado L."/>
            <person name="Berlin A."/>
            <person name="Chapman S.B."/>
            <person name="Chen Z."/>
            <person name="Freedman E."/>
            <person name="Gellesch M."/>
            <person name="Goldberg J."/>
            <person name="Griggs A."/>
            <person name="Gujja S."/>
            <person name="Heilman E.R."/>
            <person name="Heiman D."/>
            <person name="Howarth C."/>
            <person name="Mehta T."/>
            <person name="Neiman D."/>
            <person name="Pearson M."/>
            <person name="Roberts A."/>
            <person name="Saif S."/>
            <person name="Shea T."/>
            <person name="Shenoy N."/>
            <person name="Sisk P."/>
            <person name="Stolte C."/>
            <person name="Sykes S."/>
            <person name="White J."/>
            <person name="Yandava C."/>
            <person name="Haas B."/>
            <person name="Henn M.R."/>
            <person name="Nusbaum C."/>
            <person name="Birren B."/>
        </authorList>
    </citation>
    <scope>NUCLEOTIDE SEQUENCE [LARGE SCALE GENOMIC DNA]</scope>
</reference>
<name>A0A1S0UAE9_LOALO</name>
<dbReference type="InParanoid" id="A0A1S0UAE9"/>
<accession>A0A1S0UAE9</accession>
<dbReference type="EMBL" id="JH712075">
    <property type="protein sequence ID" value="EFO27605.1"/>
    <property type="molecule type" value="Genomic_DNA"/>
</dbReference>
<dbReference type="CTD" id="9938246"/>
<evidence type="ECO:0000313" key="1">
    <source>
        <dbReference type="EMBL" id="EFO27605.1"/>
    </source>
</evidence>
<dbReference type="GeneID" id="9938246"/>
<protein>
    <submittedName>
        <fullName evidence="1">Uncharacterized protein</fullName>
    </submittedName>
</protein>